<comment type="catalytic activity">
    <reaction evidence="7">
        <text>(2E)-4-hydroxy-3-methylbut-2-enyl diphosphate + 2 oxidized [2Fe-2S]-[ferredoxin] + H2O = 2-C-methyl-D-erythritol 2,4-cyclic diphosphate + 2 reduced [2Fe-2S]-[ferredoxin] + H(+)</text>
        <dbReference type="Rhea" id="RHEA:26119"/>
        <dbReference type="Rhea" id="RHEA-COMP:10000"/>
        <dbReference type="Rhea" id="RHEA-COMP:10001"/>
        <dbReference type="ChEBI" id="CHEBI:15377"/>
        <dbReference type="ChEBI" id="CHEBI:15378"/>
        <dbReference type="ChEBI" id="CHEBI:33737"/>
        <dbReference type="ChEBI" id="CHEBI:33738"/>
        <dbReference type="ChEBI" id="CHEBI:58483"/>
        <dbReference type="ChEBI" id="CHEBI:128753"/>
        <dbReference type="EC" id="1.17.7.1"/>
    </reaction>
</comment>
<dbReference type="EMBL" id="PYFT01000001">
    <property type="protein sequence ID" value="PSR53142.1"/>
    <property type="molecule type" value="Genomic_DNA"/>
</dbReference>
<evidence type="ECO:0000259" key="9">
    <source>
        <dbReference type="Pfam" id="PF04551"/>
    </source>
</evidence>
<comment type="function">
    <text evidence="8">Converts 2C-methyl-D-erythritol 2,4-cyclodiphosphate (ME-2,4cPP) into 1-hydroxy-2-methyl-2-(E)-butenyl 4-diphosphate.</text>
</comment>
<evidence type="ECO:0000256" key="7">
    <source>
        <dbReference type="ARBA" id="ARBA00051119"/>
    </source>
</evidence>
<comment type="similarity">
    <text evidence="8">Belongs to the IspG family.</text>
</comment>
<comment type="cofactor">
    <cofactor evidence="8">
        <name>[4Fe-4S] cluster</name>
        <dbReference type="ChEBI" id="CHEBI:49883"/>
    </cofactor>
    <text evidence="8">Binds 1 [4Fe-4S] cluster.</text>
</comment>
<evidence type="ECO:0000313" key="12">
    <source>
        <dbReference type="Proteomes" id="UP000240357"/>
    </source>
</evidence>
<feature type="binding site" evidence="8">
    <location>
        <position position="593"/>
    </location>
    <ligand>
        <name>[4Fe-4S] cluster</name>
        <dbReference type="ChEBI" id="CHEBI:49883"/>
    </ligand>
</feature>
<evidence type="ECO:0000256" key="3">
    <source>
        <dbReference type="ARBA" id="ARBA00023002"/>
    </source>
</evidence>
<dbReference type="SUPFAM" id="SSF56014">
    <property type="entry name" value="Nitrite and sulphite reductase 4Fe-4S domain-like"/>
    <property type="match status" value="1"/>
</dbReference>
<dbReference type="InterPro" id="IPR017178">
    <property type="entry name" value="IspG_atypical"/>
</dbReference>
<dbReference type="AlphaFoldDB" id="A0A2T2YC94"/>
<comment type="catalytic activity">
    <reaction evidence="8">
        <text>(2E)-4-hydroxy-3-methylbut-2-enyl diphosphate + oxidized [flavodoxin] + H2O + 2 H(+) = 2-C-methyl-D-erythritol 2,4-cyclic diphosphate + reduced [flavodoxin]</text>
        <dbReference type="Rhea" id="RHEA:43604"/>
        <dbReference type="Rhea" id="RHEA-COMP:10622"/>
        <dbReference type="Rhea" id="RHEA-COMP:10623"/>
        <dbReference type="ChEBI" id="CHEBI:15377"/>
        <dbReference type="ChEBI" id="CHEBI:15378"/>
        <dbReference type="ChEBI" id="CHEBI:57618"/>
        <dbReference type="ChEBI" id="CHEBI:58210"/>
        <dbReference type="ChEBI" id="CHEBI:58483"/>
        <dbReference type="ChEBI" id="CHEBI:128753"/>
        <dbReference type="EC" id="1.17.7.3"/>
    </reaction>
</comment>
<feature type="domain" description="IspG TIM-barrel" evidence="9">
    <location>
        <begin position="17"/>
        <end position="286"/>
    </location>
</feature>
<evidence type="ECO:0000256" key="2">
    <source>
        <dbReference type="ARBA" id="ARBA00022723"/>
    </source>
</evidence>
<dbReference type="OrthoDB" id="9803214at2"/>
<comment type="pathway">
    <text evidence="8">Isoprenoid biosynthesis; isopentenyl diphosphate biosynthesis via DXP pathway; isopentenyl diphosphate from 1-deoxy-D-xylulose 5-phosphate: step 5/6.</text>
</comment>
<keyword evidence="12" id="KW-1185">Reference proteome</keyword>
<keyword evidence="3 8" id="KW-0560">Oxidoreductase</keyword>
<evidence type="ECO:0000256" key="8">
    <source>
        <dbReference type="HAMAP-Rule" id="MF_00159"/>
    </source>
</evidence>
<keyword evidence="4 8" id="KW-0408">Iron</keyword>
<comment type="caution">
    <text evidence="11">The sequence shown here is derived from an EMBL/GenBank/DDBJ whole genome shotgun (WGS) entry which is preliminary data.</text>
</comment>
<dbReference type="InterPro" id="IPR004588">
    <property type="entry name" value="IspG_bac-typ"/>
</dbReference>
<evidence type="ECO:0000259" key="10">
    <source>
        <dbReference type="Pfam" id="PF26540"/>
    </source>
</evidence>
<dbReference type="FunFam" id="3.20.20.20:FF:000005">
    <property type="entry name" value="4-hydroxy-3-methylbut-2-en-1-yl diphosphate synthase (flavodoxin)"/>
    <property type="match status" value="1"/>
</dbReference>
<keyword evidence="6 8" id="KW-0414">Isoprene biosynthesis</keyword>
<dbReference type="GO" id="GO:0046429">
    <property type="term" value="F:4-hydroxy-3-methylbut-2-en-1-yl diphosphate synthase activity (ferredoxin)"/>
    <property type="evidence" value="ECO:0007669"/>
    <property type="project" value="UniProtKB-UniRule"/>
</dbReference>
<dbReference type="InterPro" id="IPR058579">
    <property type="entry name" value="IspG_C"/>
</dbReference>
<organism evidence="11 12">
    <name type="scientific">Adhaeribacter arboris</name>
    <dbReference type="NCBI Taxonomy" id="2072846"/>
    <lineage>
        <taxon>Bacteria</taxon>
        <taxon>Pseudomonadati</taxon>
        <taxon>Bacteroidota</taxon>
        <taxon>Cytophagia</taxon>
        <taxon>Cytophagales</taxon>
        <taxon>Hymenobacteraceae</taxon>
        <taxon>Adhaeribacter</taxon>
    </lineage>
</organism>
<dbReference type="GO" id="GO:0005506">
    <property type="term" value="F:iron ion binding"/>
    <property type="evidence" value="ECO:0007669"/>
    <property type="project" value="InterPro"/>
</dbReference>
<keyword evidence="1 8" id="KW-0004">4Fe-4S</keyword>
<evidence type="ECO:0000256" key="6">
    <source>
        <dbReference type="ARBA" id="ARBA00023229"/>
    </source>
</evidence>
<dbReference type="PANTHER" id="PTHR30454:SF0">
    <property type="entry name" value="4-HYDROXY-3-METHYLBUT-2-EN-1-YL DIPHOSPHATE SYNTHASE (FERREDOXIN), CHLOROPLASTIC"/>
    <property type="match status" value="1"/>
</dbReference>
<evidence type="ECO:0000256" key="4">
    <source>
        <dbReference type="ARBA" id="ARBA00023004"/>
    </source>
</evidence>
<dbReference type="GO" id="GO:0051539">
    <property type="term" value="F:4 iron, 4 sulfur cluster binding"/>
    <property type="evidence" value="ECO:0007669"/>
    <property type="project" value="UniProtKB-UniRule"/>
</dbReference>
<dbReference type="Gene3D" id="3.30.413.10">
    <property type="entry name" value="Sulfite Reductase Hemoprotein, domain 1"/>
    <property type="match status" value="1"/>
</dbReference>
<name>A0A2T2YC94_9BACT</name>
<dbReference type="UniPathway" id="UPA00056">
    <property type="reaction ID" value="UER00096"/>
</dbReference>
<sequence length="659" mass="73992">MNVMYCRSLTEYLRRQTREVYIGDLPLGGNNPIRVQSMTTVDTMDTLGSVEQTIRMVDAGCEYVRITAPSVKEAENLRNIKAELRRRGYQVPLIADIHFTPNAAELAARIVEKVRINPGNYADKKKFEVIDYTDSTYQAELDRIRERFIPLVKICKEYGTAMRIGTNHGSLSDRILSRYGDTPLGMVESALEFLRICEDLNYYDIVLSMKASNTQVMVQAYRLLAQKLEEEGLQPYPFHLGVTEAGEGEDGRIKSAVGIGTLLEDGIGDTVRVSLTEAPEYEAPVALMLIDRYTHRAGHKSIKPICNVPINPFQYFRRETQEVSNIGAQNVPRVIADLSRLSQIQYADLKCVGHLYSMLLDKFNMNDLGADYIYTGSQPISFMLPNGLKEIVDYPAWLNSENRTERYPLLTPEEYLSSAEKHAEVNFLSITIEDLSDTIIQSLKTDYSVVLIAQTANEHAMAELRKCFFRLMNKGVKNPVIIKRSYPDISAEQTQLYASTDIGGLLIDGLGDGVYLSTQDLANRAKLAWLEQIDQLNRLSFGILQAARTRMSKTEYISCPSCGRTLFDLQETTAMIRKRTDHLKGVKIGIMGCIVNGPGEMADADYGYVGVGKGKIALYRGQSVIKKSVPEEAAVEELINLIKEDNRWVEPVVPELSHV</sequence>
<proteinExistence type="inferred from homology"/>
<dbReference type="InterPro" id="IPR011005">
    <property type="entry name" value="Dihydropteroate_synth-like_sf"/>
</dbReference>
<dbReference type="NCBIfam" id="TIGR00612">
    <property type="entry name" value="ispG_gcpE"/>
    <property type="match status" value="1"/>
</dbReference>
<dbReference type="GO" id="GO:0141197">
    <property type="term" value="F:4-hydroxy-3-methylbut-2-enyl-diphosphate synthase activity (flavodoxin)"/>
    <property type="evidence" value="ECO:0007669"/>
    <property type="project" value="UniProtKB-EC"/>
</dbReference>
<dbReference type="InterPro" id="IPR058578">
    <property type="entry name" value="IspG_TIM"/>
</dbReference>
<dbReference type="PANTHER" id="PTHR30454">
    <property type="entry name" value="4-HYDROXY-3-METHYLBUT-2-EN-1-YL DIPHOSPHATE SYNTHASE"/>
    <property type="match status" value="1"/>
</dbReference>
<feature type="binding site" evidence="8">
    <location>
        <position position="600"/>
    </location>
    <ligand>
        <name>[4Fe-4S] cluster</name>
        <dbReference type="ChEBI" id="CHEBI:49883"/>
    </ligand>
</feature>
<evidence type="ECO:0000256" key="5">
    <source>
        <dbReference type="ARBA" id="ARBA00023014"/>
    </source>
</evidence>
<dbReference type="HAMAP" id="MF_00159">
    <property type="entry name" value="IspG"/>
    <property type="match status" value="1"/>
</dbReference>
<protein>
    <recommendedName>
        <fullName evidence="8">4-hydroxy-3-methylbut-2-en-1-yl diphosphate synthase (flavodoxin)</fullName>
        <ecNumber evidence="8">1.17.7.3</ecNumber>
    </recommendedName>
    <alternativeName>
        <fullName evidence="8">1-hydroxy-2-methyl-2-(E)-butenyl 4-diphosphate synthase</fullName>
    </alternativeName>
</protein>
<dbReference type="Pfam" id="PF04551">
    <property type="entry name" value="GcpE"/>
    <property type="match status" value="1"/>
</dbReference>
<dbReference type="Proteomes" id="UP000240357">
    <property type="component" value="Unassembled WGS sequence"/>
</dbReference>
<evidence type="ECO:0000256" key="1">
    <source>
        <dbReference type="ARBA" id="ARBA00022485"/>
    </source>
</evidence>
<reference evidence="11 12" key="1">
    <citation type="submission" date="2018-03" db="EMBL/GenBank/DDBJ databases">
        <title>Adhaeribacter sp. HMF7605 Genome sequencing and assembly.</title>
        <authorList>
            <person name="Kang H."/>
            <person name="Kang J."/>
            <person name="Cha I."/>
            <person name="Kim H."/>
            <person name="Joh K."/>
        </authorList>
    </citation>
    <scope>NUCLEOTIDE SEQUENCE [LARGE SCALE GENOMIC DNA]</scope>
    <source>
        <strain evidence="11 12">HMF7605</strain>
    </source>
</reference>
<dbReference type="RefSeq" id="WP_106927476.1">
    <property type="nucleotide sequence ID" value="NZ_PYFT01000001.1"/>
</dbReference>
<evidence type="ECO:0000313" key="11">
    <source>
        <dbReference type="EMBL" id="PSR53142.1"/>
    </source>
</evidence>
<dbReference type="PIRSF" id="PIRSF037336">
    <property type="entry name" value="IspG_like"/>
    <property type="match status" value="1"/>
</dbReference>
<feature type="domain" description="IspG C-terminal" evidence="10">
    <location>
        <begin position="555"/>
        <end position="643"/>
    </location>
</feature>
<feature type="binding site" evidence="8">
    <location>
        <position position="559"/>
    </location>
    <ligand>
        <name>[4Fe-4S] cluster</name>
        <dbReference type="ChEBI" id="CHEBI:49883"/>
    </ligand>
</feature>
<feature type="binding site" evidence="8">
    <location>
        <position position="562"/>
    </location>
    <ligand>
        <name>[4Fe-4S] cluster</name>
        <dbReference type="ChEBI" id="CHEBI:49883"/>
    </ligand>
</feature>
<dbReference type="FunFam" id="3.30.413.10:FF:000006">
    <property type="entry name" value="4-hydroxy-3-methylbut-2-en-1-yl diphosphate synthase (flavodoxin)"/>
    <property type="match status" value="1"/>
</dbReference>
<dbReference type="InterPro" id="IPR045854">
    <property type="entry name" value="NO2/SO3_Rdtase_4Fe4S_sf"/>
</dbReference>
<dbReference type="GO" id="GO:0019288">
    <property type="term" value="P:isopentenyl diphosphate biosynthetic process, methylerythritol 4-phosphate pathway"/>
    <property type="evidence" value="ECO:0007669"/>
    <property type="project" value="UniProtKB-UniRule"/>
</dbReference>
<dbReference type="Pfam" id="PF26540">
    <property type="entry name" value="GcpE_C"/>
    <property type="match status" value="1"/>
</dbReference>
<dbReference type="GO" id="GO:0016114">
    <property type="term" value="P:terpenoid biosynthetic process"/>
    <property type="evidence" value="ECO:0007669"/>
    <property type="project" value="InterPro"/>
</dbReference>
<dbReference type="EC" id="1.17.7.3" evidence="8"/>
<accession>A0A2T2YC94</accession>
<keyword evidence="5 8" id="KW-0411">Iron-sulfur</keyword>
<dbReference type="Gene3D" id="3.20.20.20">
    <property type="entry name" value="Dihydropteroate synthase-like"/>
    <property type="match status" value="1"/>
</dbReference>
<keyword evidence="2 8" id="KW-0479">Metal-binding</keyword>
<gene>
    <name evidence="8 11" type="primary">ispG</name>
    <name evidence="11" type="ORF">AHMF7605_06160</name>
</gene>